<proteinExistence type="predicted"/>
<protein>
    <submittedName>
        <fullName evidence="1">Uncharacterized protein</fullName>
    </submittedName>
</protein>
<keyword evidence="2" id="KW-1185">Reference proteome</keyword>
<evidence type="ECO:0000313" key="2">
    <source>
        <dbReference type="Proteomes" id="UP001174909"/>
    </source>
</evidence>
<accession>A0AA35R751</accession>
<comment type="caution">
    <text evidence="1">The sequence shown here is derived from an EMBL/GenBank/DDBJ whole genome shotgun (WGS) entry which is preliminary data.</text>
</comment>
<name>A0AA35R751_GEOBA</name>
<organism evidence="1 2">
    <name type="scientific">Geodia barretti</name>
    <name type="common">Barrett's horny sponge</name>
    <dbReference type="NCBI Taxonomy" id="519541"/>
    <lineage>
        <taxon>Eukaryota</taxon>
        <taxon>Metazoa</taxon>
        <taxon>Porifera</taxon>
        <taxon>Demospongiae</taxon>
        <taxon>Heteroscleromorpha</taxon>
        <taxon>Tetractinellida</taxon>
        <taxon>Astrophorina</taxon>
        <taxon>Geodiidae</taxon>
        <taxon>Geodia</taxon>
    </lineage>
</organism>
<dbReference type="AlphaFoldDB" id="A0AA35R751"/>
<dbReference type="Proteomes" id="UP001174909">
    <property type="component" value="Unassembled WGS sequence"/>
</dbReference>
<evidence type="ECO:0000313" key="1">
    <source>
        <dbReference type="EMBL" id="CAI8005433.1"/>
    </source>
</evidence>
<gene>
    <name evidence="1" type="ORF">GBAR_LOCUS4224</name>
</gene>
<dbReference type="EMBL" id="CASHTH010000611">
    <property type="protein sequence ID" value="CAI8005433.1"/>
    <property type="molecule type" value="Genomic_DNA"/>
</dbReference>
<sequence length="94" mass="10377">MTEAVPFHKKLHTLNIEEFGEQYLSIIAAISKHGGKAIIFDGDKPVAQLTQYENPPLNGYGSMKGQIKIHGDIVSPLPPEWYTSCTGHDEDLPT</sequence>
<reference evidence="1" key="1">
    <citation type="submission" date="2023-03" db="EMBL/GenBank/DDBJ databases">
        <authorList>
            <person name="Steffen K."/>
            <person name="Cardenas P."/>
        </authorList>
    </citation>
    <scope>NUCLEOTIDE SEQUENCE</scope>
</reference>